<organism evidence="3">
    <name type="scientific">Dissoconium aciculare CBS 342.82</name>
    <dbReference type="NCBI Taxonomy" id="1314786"/>
    <lineage>
        <taxon>Eukaryota</taxon>
        <taxon>Fungi</taxon>
        <taxon>Dikarya</taxon>
        <taxon>Ascomycota</taxon>
        <taxon>Pezizomycotina</taxon>
        <taxon>Dothideomycetes</taxon>
        <taxon>Dothideomycetidae</taxon>
        <taxon>Mycosphaerellales</taxon>
        <taxon>Dissoconiaceae</taxon>
        <taxon>Dissoconium</taxon>
    </lineage>
</organism>
<reference evidence="3" key="1">
    <citation type="submission" date="2020-01" db="EMBL/GenBank/DDBJ databases">
        <authorList>
            <consortium name="DOE Joint Genome Institute"/>
            <person name="Haridas S."/>
            <person name="Albert R."/>
            <person name="Binder M."/>
            <person name="Bloem J."/>
            <person name="Labutti K."/>
            <person name="Salamov A."/>
            <person name="Andreopoulos B."/>
            <person name="Baker S.E."/>
            <person name="Barry K."/>
            <person name="Bills G."/>
            <person name="Bluhm B.H."/>
            <person name="Cannon C."/>
            <person name="Castanera R."/>
            <person name="Culley D.E."/>
            <person name="Daum C."/>
            <person name="Ezra D."/>
            <person name="Gonzalez J.B."/>
            <person name="Henrissat B."/>
            <person name="Kuo A."/>
            <person name="Liang C."/>
            <person name="Lipzen A."/>
            <person name="Lutzoni F."/>
            <person name="Magnuson J."/>
            <person name="Mondo S."/>
            <person name="Nolan M."/>
            <person name="Ohm R."/>
            <person name="Pangilinan J."/>
            <person name="Park H.-J."/>
            <person name="Ramirez L."/>
            <person name="Alfaro M."/>
            <person name="Sun H."/>
            <person name="Tritt A."/>
            <person name="Yoshinaga Y."/>
            <person name="Zwiers L.-H."/>
            <person name="Turgeon B.G."/>
            <person name="Goodwin S.B."/>
            <person name="Spatafora J.W."/>
            <person name="Crous P.W."/>
            <person name="Grigoriev I.V."/>
        </authorList>
    </citation>
    <scope>NUCLEOTIDE SEQUENCE</scope>
    <source>
        <strain evidence="3">CBS 342.82</strain>
    </source>
</reference>
<keyword evidence="2" id="KW-1185">Reference proteome</keyword>
<reference evidence="3" key="2">
    <citation type="submission" date="2020-04" db="EMBL/GenBank/DDBJ databases">
        <authorList>
            <consortium name="NCBI Genome Project"/>
        </authorList>
    </citation>
    <scope>NUCLEOTIDE SEQUENCE</scope>
    <source>
        <strain evidence="3">CBS 342.82</strain>
    </source>
</reference>
<sequence>MTKARHRWLYNEATLLLGNVVTVIYMSPALPMQEQNHARHSPRYSLQRSLLHHIEFWEDTAPHPPDLAFCFSMLFSFVLFALAGLFQAVICVSWPPSLQLNPVPSRSTEKPVFQFTVSWDAAAHGGHPPTIEQGQALSKAVFEGLKTVHMSGAKRWKHIRTNRATRSQQKATTSLYAV</sequence>
<evidence type="ECO:0000313" key="2">
    <source>
        <dbReference type="Proteomes" id="UP000504637"/>
    </source>
</evidence>
<keyword evidence="1" id="KW-0472">Membrane</keyword>
<dbReference type="AlphaFoldDB" id="A0A6J3M1G3"/>
<proteinExistence type="predicted"/>
<reference evidence="3" key="3">
    <citation type="submission" date="2025-08" db="UniProtKB">
        <authorList>
            <consortium name="RefSeq"/>
        </authorList>
    </citation>
    <scope>IDENTIFICATION</scope>
    <source>
        <strain evidence="3">CBS 342.82</strain>
    </source>
</reference>
<dbReference type="GeneID" id="54366082"/>
<gene>
    <name evidence="3" type="ORF">K489DRAFT_425953</name>
</gene>
<name>A0A6J3M1G3_9PEZI</name>
<evidence type="ECO:0000256" key="1">
    <source>
        <dbReference type="SAM" id="Phobius"/>
    </source>
</evidence>
<accession>A0A6J3M1G3</accession>
<evidence type="ECO:0000313" key="3">
    <source>
        <dbReference type="RefSeq" id="XP_033458375.1"/>
    </source>
</evidence>
<protein>
    <submittedName>
        <fullName evidence="3">Uncharacterized protein</fullName>
    </submittedName>
</protein>
<keyword evidence="1" id="KW-0812">Transmembrane</keyword>
<dbReference type="RefSeq" id="XP_033458375.1">
    <property type="nucleotide sequence ID" value="XM_033608282.1"/>
</dbReference>
<keyword evidence="1" id="KW-1133">Transmembrane helix</keyword>
<feature type="transmembrane region" description="Helical" evidence="1">
    <location>
        <begin position="67"/>
        <end position="90"/>
    </location>
</feature>
<dbReference type="Proteomes" id="UP000504637">
    <property type="component" value="Unplaced"/>
</dbReference>